<keyword evidence="3" id="KW-1185">Reference proteome</keyword>
<dbReference type="AlphaFoldDB" id="A0A9W8S7N1"/>
<accession>A0A9W8S7N1</accession>
<proteinExistence type="predicted"/>
<evidence type="ECO:0000313" key="2">
    <source>
        <dbReference type="EMBL" id="KAJ4267297.1"/>
    </source>
</evidence>
<evidence type="ECO:0000313" key="3">
    <source>
        <dbReference type="Proteomes" id="UP001152049"/>
    </source>
</evidence>
<sequence>MPSNSTPSYTVTTGDTTRANTDESMLARYIYDTSSLPDRLYLRAEAKSSQVAKNEANHSSSKGSKL</sequence>
<feature type="region of interest" description="Disordered" evidence="1">
    <location>
        <begin position="1"/>
        <end position="20"/>
    </location>
</feature>
<name>A0A9W8S7N1_9HYPO</name>
<dbReference type="EMBL" id="JAOQAZ010000004">
    <property type="protein sequence ID" value="KAJ4267297.1"/>
    <property type="molecule type" value="Genomic_DNA"/>
</dbReference>
<dbReference type="Proteomes" id="UP001152049">
    <property type="component" value="Unassembled WGS sequence"/>
</dbReference>
<protein>
    <submittedName>
        <fullName evidence="2">Uncharacterized protein</fullName>
    </submittedName>
</protein>
<gene>
    <name evidence="2" type="ORF">NW762_003401</name>
</gene>
<dbReference type="OrthoDB" id="5095673at2759"/>
<evidence type="ECO:0000256" key="1">
    <source>
        <dbReference type="SAM" id="MobiDB-lite"/>
    </source>
</evidence>
<reference evidence="2" key="1">
    <citation type="submission" date="2022-09" db="EMBL/GenBank/DDBJ databases">
        <title>Fusarium specimens isolated from Avocado Roots.</title>
        <authorList>
            <person name="Stajich J."/>
            <person name="Roper C."/>
            <person name="Heimlech-Rivalta G."/>
        </authorList>
    </citation>
    <scope>NUCLEOTIDE SEQUENCE</scope>
    <source>
        <strain evidence="2">CF00136</strain>
    </source>
</reference>
<feature type="region of interest" description="Disordered" evidence="1">
    <location>
        <begin position="47"/>
        <end position="66"/>
    </location>
</feature>
<organism evidence="2 3">
    <name type="scientific">Fusarium torreyae</name>
    <dbReference type="NCBI Taxonomy" id="1237075"/>
    <lineage>
        <taxon>Eukaryota</taxon>
        <taxon>Fungi</taxon>
        <taxon>Dikarya</taxon>
        <taxon>Ascomycota</taxon>
        <taxon>Pezizomycotina</taxon>
        <taxon>Sordariomycetes</taxon>
        <taxon>Hypocreomycetidae</taxon>
        <taxon>Hypocreales</taxon>
        <taxon>Nectriaceae</taxon>
        <taxon>Fusarium</taxon>
    </lineage>
</organism>
<comment type="caution">
    <text evidence="2">The sequence shown here is derived from an EMBL/GenBank/DDBJ whole genome shotgun (WGS) entry which is preliminary data.</text>
</comment>